<dbReference type="EMBL" id="PQFF01000394">
    <property type="protein sequence ID" value="RHZ53151.1"/>
    <property type="molecule type" value="Genomic_DNA"/>
</dbReference>
<dbReference type="PROSITE" id="PS50006">
    <property type="entry name" value="FHA_DOMAIN"/>
    <property type="match status" value="1"/>
</dbReference>
<evidence type="ECO:0000259" key="3">
    <source>
        <dbReference type="PROSITE" id="PS50006"/>
    </source>
</evidence>
<sequence length="218" mass="25059">METNTVTLHLFPYESCNFRPKFLTFTPGQEIKVGKIQSDCLPQNNNGVFICETMSKDHAVLKEENGKILIKDTKSTNGTRVNGRRLGVDEWKELKHEDVVTFGQDVMQEFSDQEKYFYKPLHSYVFYHRESTTNTTGDTLGPQADVAVEPILRKRKFEEIGDDYYDNKIKELKEKLEELEEAERHAVKRRRWEYVTSAVVGMATGAISVGVGAYFFGI</sequence>
<keyword evidence="2" id="KW-0472">Membrane</keyword>
<feature type="domain" description="FHA" evidence="3">
    <location>
        <begin position="31"/>
        <end position="86"/>
    </location>
</feature>
<evidence type="ECO:0000256" key="1">
    <source>
        <dbReference type="SAM" id="Coils"/>
    </source>
</evidence>
<dbReference type="AlphaFoldDB" id="A0A397GPY1"/>
<keyword evidence="5" id="KW-1185">Reference proteome</keyword>
<dbReference type="Proteomes" id="UP000266861">
    <property type="component" value="Unassembled WGS sequence"/>
</dbReference>
<evidence type="ECO:0000313" key="5">
    <source>
        <dbReference type="Proteomes" id="UP000266861"/>
    </source>
</evidence>
<dbReference type="OrthoDB" id="687730at2759"/>
<keyword evidence="2" id="KW-0812">Transmembrane</keyword>
<proteinExistence type="predicted"/>
<feature type="transmembrane region" description="Helical" evidence="2">
    <location>
        <begin position="194"/>
        <end position="216"/>
    </location>
</feature>
<feature type="coiled-coil region" evidence="1">
    <location>
        <begin position="162"/>
        <end position="189"/>
    </location>
</feature>
<evidence type="ECO:0000313" key="4">
    <source>
        <dbReference type="EMBL" id="RHZ53151.1"/>
    </source>
</evidence>
<dbReference type="PANTHER" id="PTHR15715">
    <property type="entry name" value="CENTROSOMAL PROTEIN OF 170 KDA"/>
    <property type="match status" value="1"/>
</dbReference>
<gene>
    <name evidence="4" type="ORF">Glove_450g23</name>
</gene>
<name>A0A397GPY1_9GLOM</name>
<reference evidence="4 5" key="1">
    <citation type="submission" date="2018-08" db="EMBL/GenBank/DDBJ databases">
        <title>Genome and evolution of the arbuscular mycorrhizal fungus Diversispora epigaea (formerly Glomus versiforme) and its bacterial endosymbionts.</title>
        <authorList>
            <person name="Sun X."/>
            <person name="Fei Z."/>
            <person name="Harrison M."/>
        </authorList>
    </citation>
    <scope>NUCLEOTIDE SEQUENCE [LARGE SCALE GENOMIC DNA]</scope>
    <source>
        <strain evidence="4 5">IT104</strain>
    </source>
</reference>
<dbReference type="STRING" id="1348612.A0A397GPY1"/>
<dbReference type="InterPro" id="IPR051176">
    <property type="entry name" value="Cent_Immune-Sig_Mod"/>
</dbReference>
<accession>A0A397GPY1</accession>
<evidence type="ECO:0000256" key="2">
    <source>
        <dbReference type="SAM" id="Phobius"/>
    </source>
</evidence>
<protein>
    <recommendedName>
        <fullName evidence="3">FHA domain-containing protein</fullName>
    </recommendedName>
</protein>
<dbReference type="SMART" id="SM00240">
    <property type="entry name" value="FHA"/>
    <property type="match status" value="1"/>
</dbReference>
<organism evidence="4 5">
    <name type="scientific">Diversispora epigaea</name>
    <dbReference type="NCBI Taxonomy" id="1348612"/>
    <lineage>
        <taxon>Eukaryota</taxon>
        <taxon>Fungi</taxon>
        <taxon>Fungi incertae sedis</taxon>
        <taxon>Mucoromycota</taxon>
        <taxon>Glomeromycotina</taxon>
        <taxon>Glomeromycetes</taxon>
        <taxon>Diversisporales</taxon>
        <taxon>Diversisporaceae</taxon>
        <taxon>Diversispora</taxon>
    </lineage>
</organism>
<dbReference type="InterPro" id="IPR008984">
    <property type="entry name" value="SMAD_FHA_dom_sf"/>
</dbReference>
<dbReference type="PANTHER" id="PTHR15715:SF37">
    <property type="entry name" value="LD47843P"/>
    <property type="match status" value="1"/>
</dbReference>
<comment type="caution">
    <text evidence="4">The sequence shown here is derived from an EMBL/GenBank/DDBJ whole genome shotgun (WGS) entry which is preliminary data.</text>
</comment>
<dbReference type="Gene3D" id="2.60.200.20">
    <property type="match status" value="1"/>
</dbReference>
<dbReference type="Pfam" id="PF00498">
    <property type="entry name" value="FHA"/>
    <property type="match status" value="1"/>
</dbReference>
<dbReference type="InterPro" id="IPR000253">
    <property type="entry name" value="FHA_dom"/>
</dbReference>
<keyword evidence="2" id="KW-1133">Transmembrane helix</keyword>
<keyword evidence="1" id="KW-0175">Coiled coil</keyword>
<dbReference type="SUPFAM" id="SSF49879">
    <property type="entry name" value="SMAD/FHA domain"/>
    <property type="match status" value="1"/>
</dbReference>